<dbReference type="PRINTS" id="PR00125">
    <property type="entry name" value="ATPASEDELTA"/>
</dbReference>
<dbReference type="STRING" id="872970.SAMN04488134_10591"/>
<keyword evidence="2 7" id="KW-0813">Transport</keyword>
<comment type="similarity">
    <text evidence="7">Belongs to the ATPase delta chain family.</text>
</comment>
<comment type="function">
    <text evidence="7">F(1)F(0) ATP synthase produces ATP from ADP in the presence of a proton or sodium gradient. F-type ATPases consist of two structural domains, F(1) containing the extramembraneous catalytic core and F(0) containing the membrane proton channel, linked together by a central stalk and a peripheral stalk. During catalysis, ATP synthesis in the catalytic domain of F(1) is coupled via a rotary mechanism of the central stalk subunits to proton translocation.</text>
</comment>
<dbReference type="EMBL" id="FODJ01000005">
    <property type="protein sequence ID" value="SEO23587.1"/>
    <property type="molecule type" value="Genomic_DNA"/>
</dbReference>
<dbReference type="Pfam" id="PF00213">
    <property type="entry name" value="OSCP"/>
    <property type="match status" value="1"/>
</dbReference>
<keyword evidence="7" id="KW-0139">CF(1)</keyword>
<dbReference type="InterPro" id="IPR026015">
    <property type="entry name" value="ATP_synth_OSCP/delta_N_sf"/>
</dbReference>
<evidence type="ECO:0000313" key="9">
    <source>
        <dbReference type="Proteomes" id="UP000199300"/>
    </source>
</evidence>
<dbReference type="HAMAP" id="MF_01416">
    <property type="entry name" value="ATP_synth_delta_bact"/>
    <property type="match status" value="1"/>
</dbReference>
<dbReference type="PANTHER" id="PTHR11910">
    <property type="entry name" value="ATP SYNTHASE DELTA CHAIN"/>
    <property type="match status" value="1"/>
</dbReference>
<dbReference type="AlphaFoldDB" id="A0A1H8N1V1"/>
<reference evidence="8 9" key="1">
    <citation type="submission" date="2016-10" db="EMBL/GenBank/DDBJ databases">
        <authorList>
            <person name="de Groot N.N."/>
        </authorList>
    </citation>
    <scope>NUCLEOTIDE SEQUENCE [LARGE SCALE GENOMIC DNA]</scope>
    <source>
        <strain evidence="8 9">CGMCC 1.10434</strain>
    </source>
</reference>
<organism evidence="8 9">
    <name type="scientific">Amphibacillus marinus</name>
    <dbReference type="NCBI Taxonomy" id="872970"/>
    <lineage>
        <taxon>Bacteria</taxon>
        <taxon>Bacillati</taxon>
        <taxon>Bacillota</taxon>
        <taxon>Bacilli</taxon>
        <taxon>Bacillales</taxon>
        <taxon>Bacillaceae</taxon>
        <taxon>Amphibacillus</taxon>
    </lineage>
</organism>
<gene>
    <name evidence="7" type="primary">atpH</name>
    <name evidence="8" type="ORF">SAMN04488134_10591</name>
</gene>
<evidence type="ECO:0000313" key="8">
    <source>
        <dbReference type="EMBL" id="SEO23587.1"/>
    </source>
</evidence>
<evidence type="ECO:0000256" key="5">
    <source>
        <dbReference type="ARBA" id="ARBA00023136"/>
    </source>
</evidence>
<keyword evidence="6 7" id="KW-0066">ATP synthesis</keyword>
<dbReference type="GO" id="GO:0045259">
    <property type="term" value="C:proton-transporting ATP synthase complex"/>
    <property type="evidence" value="ECO:0007669"/>
    <property type="project" value="UniProtKB-KW"/>
</dbReference>
<keyword evidence="9" id="KW-1185">Reference proteome</keyword>
<dbReference type="OrthoDB" id="9802471at2"/>
<dbReference type="RefSeq" id="WP_091496907.1">
    <property type="nucleotide sequence ID" value="NZ_FODJ01000005.1"/>
</dbReference>
<sequence length="181" mass="21059">MKNRLKARRYAEALYEVASERGHCDLIEAELMVIKEVFYAKSELVSFLQNPQQWMNRARIIKSTFTTFSSEVVKTLLIMVEHHAEKEVGSMVDYYVTLLNRDRCIGVGKVLTAEPLAEERLEEISVRFAPKFNFKRLKLINVIEPDILGGFKIIVNQQVYDASVQGRLRNMKKNFVPLYKR</sequence>
<comment type="function">
    <text evidence="7">This protein is part of the stalk that links CF(0) to CF(1). It either transmits conformational changes from CF(0) to CF(1) or is implicated in proton conduction.</text>
</comment>
<evidence type="ECO:0000256" key="1">
    <source>
        <dbReference type="ARBA" id="ARBA00004370"/>
    </source>
</evidence>
<dbReference type="Proteomes" id="UP000199300">
    <property type="component" value="Unassembled WGS sequence"/>
</dbReference>
<keyword evidence="7" id="KW-1003">Cell membrane</keyword>
<keyword evidence="3 7" id="KW-0375">Hydrogen ion transport</keyword>
<proteinExistence type="inferred from homology"/>
<dbReference type="GO" id="GO:0005886">
    <property type="term" value="C:plasma membrane"/>
    <property type="evidence" value="ECO:0007669"/>
    <property type="project" value="UniProtKB-SubCell"/>
</dbReference>
<accession>A0A1H8N1V1</accession>
<comment type="subcellular location">
    <subcellularLocation>
        <location evidence="7">Cell membrane</location>
        <topology evidence="7">Peripheral membrane protein</topology>
    </subcellularLocation>
    <subcellularLocation>
        <location evidence="1">Membrane</location>
    </subcellularLocation>
</comment>
<dbReference type="GO" id="GO:0046933">
    <property type="term" value="F:proton-transporting ATP synthase activity, rotational mechanism"/>
    <property type="evidence" value="ECO:0007669"/>
    <property type="project" value="UniProtKB-UniRule"/>
</dbReference>
<evidence type="ECO:0000256" key="6">
    <source>
        <dbReference type="ARBA" id="ARBA00023310"/>
    </source>
</evidence>
<evidence type="ECO:0000256" key="3">
    <source>
        <dbReference type="ARBA" id="ARBA00022781"/>
    </source>
</evidence>
<dbReference type="SUPFAM" id="SSF47928">
    <property type="entry name" value="N-terminal domain of the delta subunit of the F1F0-ATP synthase"/>
    <property type="match status" value="1"/>
</dbReference>
<keyword evidence="4 7" id="KW-0406">Ion transport</keyword>
<name>A0A1H8N1V1_9BACI</name>
<dbReference type="NCBIfam" id="TIGR01145">
    <property type="entry name" value="ATP_synt_delta"/>
    <property type="match status" value="1"/>
</dbReference>
<evidence type="ECO:0000256" key="2">
    <source>
        <dbReference type="ARBA" id="ARBA00022448"/>
    </source>
</evidence>
<keyword evidence="5 7" id="KW-0472">Membrane</keyword>
<protein>
    <recommendedName>
        <fullName evidence="7">ATP synthase subunit delta</fullName>
    </recommendedName>
    <alternativeName>
        <fullName evidence="7">ATP synthase F(1) sector subunit delta</fullName>
    </alternativeName>
    <alternativeName>
        <fullName evidence="7">F-type ATPase subunit delta</fullName>
        <shortName evidence="7">F-ATPase subunit delta</shortName>
    </alternativeName>
</protein>
<evidence type="ECO:0000256" key="7">
    <source>
        <dbReference type="HAMAP-Rule" id="MF_01416"/>
    </source>
</evidence>
<dbReference type="Gene3D" id="1.10.520.20">
    <property type="entry name" value="N-terminal domain of the delta subunit of the F1F0-ATP synthase"/>
    <property type="match status" value="1"/>
</dbReference>
<dbReference type="InterPro" id="IPR000711">
    <property type="entry name" value="ATPase_OSCP/dsu"/>
</dbReference>
<evidence type="ECO:0000256" key="4">
    <source>
        <dbReference type="ARBA" id="ARBA00023065"/>
    </source>
</evidence>